<proteinExistence type="predicted"/>
<keyword evidence="3" id="KW-0067">ATP-binding</keyword>
<feature type="domain" description="SF3 helicase" evidence="5">
    <location>
        <begin position="307"/>
        <end position="466"/>
    </location>
</feature>
<dbReference type="InterPro" id="IPR006500">
    <property type="entry name" value="Helicase_put_C_phage/plasmid"/>
</dbReference>
<dbReference type="InterPro" id="IPR014015">
    <property type="entry name" value="Helicase_SF3_DNA-vir"/>
</dbReference>
<dbReference type="NCBIfam" id="TIGR01613">
    <property type="entry name" value="primase_Cterm"/>
    <property type="match status" value="1"/>
</dbReference>
<sequence length="597" mass="67483">MLRFGEGERARQLFLKEAARCRPPLPDRELESIWKSACRFRERVSSEEGYVNPEGYGKDDFESVEDSAEGKEEQRDRNTGKGPPGHGNNQGSTADRPSAGSLKPEDYTDLGQARVLAREYGEELRYSPAFDYMRYDGTQWRESGELAVGAEVELTDLQLADADLLMSKTRRALLDSGATMEEAAEAVRKRKKGMKTGLSERQMKLYEDYLDAKTYQSFVLDRRNWKYLKAALDTCRPLVQIDVHDFDRNEFLLNTPSATYDLRKGLAGKREHRPGDFITKSTAVDPGEQGKELWLDALDKIFLGDQELIDYVQRVVGLAAVGKVYVEALIISYGAGRNGKSTFWNTILHVLGSYSGRLSADTLTVGCRRNIKPELAEVFGKRLVIAAELEEGQRLNTSIIKQLCSTDDLFVEKKYKAPFSFTPTHTVILYTNHLPRVGATDDGIWRRLIVIPFRAKFEGKSDTKNYGDQLQLKAGPAVLSWIIEGAKKVIDSGFRISEPETVRDSISEYREQNDWLTQFLTECCDITDDPLDEAPSGQLYQTYRENSLKMGEYTRSTADFYAALENKGFVKHRTGNGRFIRGLQIRQDDSSNPFLSS</sequence>
<dbReference type="InterPro" id="IPR045455">
    <property type="entry name" value="NrS-1_pol-like_helicase"/>
</dbReference>
<organism evidence="6 7">
    <name type="scientific">Porcincola intestinalis</name>
    <dbReference type="NCBI Taxonomy" id="2606632"/>
    <lineage>
        <taxon>Bacteria</taxon>
        <taxon>Bacillati</taxon>
        <taxon>Bacillota</taxon>
        <taxon>Clostridia</taxon>
        <taxon>Lachnospirales</taxon>
        <taxon>Lachnospiraceae</taxon>
        <taxon>Porcincola</taxon>
    </lineage>
</organism>
<evidence type="ECO:0000313" key="7">
    <source>
        <dbReference type="Proteomes" id="UP000481852"/>
    </source>
</evidence>
<evidence type="ECO:0000256" key="4">
    <source>
        <dbReference type="SAM" id="MobiDB-lite"/>
    </source>
</evidence>
<dbReference type="Pfam" id="PF08706">
    <property type="entry name" value="D5_N"/>
    <property type="match status" value="1"/>
</dbReference>
<feature type="region of interest" description="Disordered" evidence="4">
    <location>
        <begin position="43"/>
        <end position="107"/>
    </location>
</feature>
<dbReference type="AlphaFoldDB" id="A0A6L5X2N1"/>
<accession>A0A6L5X2N1</accession>
<dbReference type="PROSITE" id="PS51206">
    <property type="entry name" value="SF3_HELICASE_1"/>
    <property type="match status" value="1"/>
</dbReference>
<reference evidence="6 7" key="1">
    <citation type="submission" date="2019-08" db="EMBL/GenBank/DDBJ databases">
        <title>In-depth cultivation of the pig gut microbiome towards novel bacterial diversity and tailored functional studies.</title>
        <authorList>
            <person name="Wylensek D."/>
            <person name="Hitch T.C.A."/>
            <person name="Clavel T."/>
        </authorList>
    </citation>
    <scope>NUCLEOTIDE SEQUENCE [LARGE SCALE GENOMIC DNA]</scope>
    <source>
        <strain evidence="6 7">Oil+RF-744-WCA-WT-11</strain>
    </source>
</reference>
<protein>
    <submittedName>
        <fullName evidence="6">DNA primase</fullName>
    </submittedName>
</protein>
<keyword evidence="7" id="KW-1185">Reference proteome</keyword>
<evidence type="ECO:0000259" key="5">
    <source>
        <dbReference type="PROSITE" id="PS51206"/>
    </source>
</evidence>
<dbReference type="GO" id="GO:0016787">
    <property type="term" value="F:hydrolase activity"/>
    <property type="evidence" value="ECO:0007669"/>
    <property type="project" value="UniProtKB-KW"/>
</dbReference>
<dbReference type="InterPro" id="IPR051620">
    <property type="entry name" value="ORF904-like_C"/>
</dbReference>
<evidence type="ECO:0000256" key="2">
    <source>
        <dbReference type="ARBA" id="ARBA00022801"/>
    </source>
</evidence>
<evidence type="ECO:0000256" key="1">
    <source>
        <dbReference type="ARBA" id="ARBA00022741"/>
    </source>
</evidence>
<dbReference type="Pfam" id="PF19263">
    <property type="entry name" value="DUF5906"/>
    <property type="match status" value="1"/>
</dbReference>
<keyword evidence="2" id="KW-0378">Hydrolase</keyword>
<dbReference type="PANTHER" id="PTHR35372">
    <property type="entry name" value="ATP BINDING PROTEIN-RELATED"/>
    <property type="match status" value="1"/>
</dbReference>
<dbReference type="InterPro" id="IPR027417">
    <property type="entry name" value="P-loop_NTPase"/>
</dbReference>
<dbReference type="GO" id="GO:0005524">
    <property type="term" value="F:ATP binding"/>
    <property type="evidence" value="ECO:0007669"/>
    <property type="project" value="UniProtKB-KW"/>
</dbReference>
<dbReference type="SMART" id="SM00885">
    <property type="entry name" value="D5_N"/>
    <property type="match status" value="1"/>
</dbReference>
<feature type="compositionally biased region" description="Basic and acidic residues" evidence="4">
    <location>
        <begin position="68"/>
        <end position="79"/>
    </location>
</feature>
<evidence type="ECO:0000313" key="6">
    <source>
        <dbReference type="EMBL" id="MSS13875.1"/>
    </source>
</evidence>
<dbReference type="SUPFAM" id="SSF52540">
    <property type="entry name" value="P-loop containing nucleoside triphosphate hydrolases"/>
    <property type="match status" value="1"/>
</dbReference>
<name>A0A6L5X2N1_9FIRM</name>
<gene>
    <name evidence="6" type="ORF">FYJ35_02255</name>
</gene>
<dbReference type="Gene3D" id="3.40.50.300">
    <property type="entry name" value="P-loop containing nucleotide triphosphate hydrolases"/>
    <property type="match status" value="1"/>
</dbReference>
<dbReference type="InterPro" id="IPR014818">
    <property type="entry name" value="Phage/plasmid_primase_P4_C"/>
</dbReference>
<evidence type="ECO:0000256" key="3">
    <source>
        <dbReference type="ARBA" id="ARBA00022840"/>
    </source>
</evidence>
<comment type="caution">
    <text evidence="6">The sequence shown here is derived from an EMBL/GenBank/DDBJ whole genome shotgun (WGS) entry which is preliminary data.</text>
</comment>
<dbReference type="Proteomes" id="UP000481852">
    <property type="component" value="Unassembled WGS sequence"/>
</dbReference>
<dbReference type="PANTHER" id="PTHR35372:SF2">
    <property type="entry name" value="SF3 HELICASE DOMAIN-CONTAINING PROTEIN"/>
    <property type="match status" value="1"/>
</dbReference>
<dbReference type="EMBL" id="VULZ01000002">
    <property type="protein sequence ID" value="MSS13875.1"/>
    <property type="molecule type" value="Genomic_DNA"/>
</dbReference>
<keyword evidence="1" id="KW-0547">Nucleotide-binding</keyword>